<keyword evidence="7" id="KW-1185">Reference proteome</keyword>
<sequence>MKKLYLLFTLVILACNTSAQQETKSDQDFEISKTEEEWKAELSELEFYVLRKAGTEEAFTSSLNNIKEAGTFVCAACSNPLYKTKHKFDSGTGWPSFDRAIEGSLAYSADRKLGYKRDEALCGKCGGHLGHIFNDGPRETTGERHCINGAALDFIPDEK</sequence>
<dbReference type="NCBIfam" id="TIGR00357">
    <property type="entry name" value="peptide-methionine (R)-S-oxide reductase MsrB"/>
    <property type="match status" value="1"/>
</dbReference>
<proteinExistence type="predicted"/>
<dbReference type="PANTHER" id="PTHR10173">
    <property type="entry name" value="METHIONINE SULFOXIDE REDUCTASE"/>
    <property type="match status" value="1"/>
</dbReference>
<dbReference type="EMBL" id="BMGM01000013">
    <property type="protein sequence ID" value="GGE44008.1"/>
    <property type="molecule type" value="Genomic_DNA"/>
</dbReference>
<reference evidence="7" key="1">
    <citation type="journal article" date="2019" name="Int. J. Syst. Evol. Microbiol.">
        <title>The Global Catalogue of Microorganisms (GCM) 10K type strain sequencing project: providing services to taxonomists for standard genome sequencing and annotation.</title>
        <authorList>
            <consortium name="The Broad Institute Genomics Platform"/>
            <consortium name="The Broad Institute Genome Sequencing Center for Infectious Disease"/>
            <person name="Wu L."/>
            <person name="Ma J."/>
        </authorList>
    </citation>
    <scope>NUCLEOTIDE SEQUENCE [LARGE SCALE GENOMIC DNA]</scope>
    <source>
        <strain evidence="7">CGMCC 1.12931</strain>
    </source>
</reference>
<dbReference type="RefSeq" id="WP_188459497.1">
    <property type="nucleotide sequence ID" value="NZ_BMGM01000013.1"/>
</dbReference>
<dbReference type="PROSITE" id="PS51257">
    <property type="entry name" value="PROKAR_LIPOPROTEIN"/>
    <property type="match status" value="1"/>
</dbReference>
<evidence type="ECO:0000256" key="4">
    <source>
        <dbReference type="SAM" id="SignalP"/>
    </source>
</evidence>
<comment type="catalytic activity">
    <reaction evidence="3">
        <text>L-methionyl-[protein] + [thioredoxin]-disulfide + H2O = L-methionyl-(R)-S-oxide-[protein] + [thioredoxin]-dithiol</text>
        <dbReference type="Rhea" id="RHEA:24164"/>
        <dbReference type="Rhea" id="RHEA-COMP:10698"/>
        <dbReference type="Rhea" id="RHEA-COMP:10700"/>
        <dbReference type="Rhea" id="RHEA-COMP:12313"/>
        <dbReference type="Rhea" id="RHEA-COMP:12314"/>
        <dbReference type="ChEBI" id="CHEBI:15377"/>
        <dbReference type="ChEBI" id="CHEBI:16044"/>
        <dbReference type="ChEBI" id="CHEBI:29950"/>
        <dbReference type="ChEBI" id="CHEBI:45764"/>
        <dbReference type="ChEBI" id="CHEBI:50058"/>
        <dbReference type="EC" id="1.8.4.12"/>
    </reaction>
</comment>
<evidence type="ECO:0000256" key="1">
    <source>
        <dbReference type="ARBA" id="ARBA00012499"/>
    </source>
</evidence>
<name>A0ABQ1SNE8_9FLAO</name>
<dbReference type="Proteomes" id="UP000599179">
    <property type="component" value="Unassembled WGS sequence"/>
</dbReference>
<gene>
    <name evidence="6" type="primary">mrsB1</name>
    <name evidence="6" type="ORF">GCM10010832_25040</name>
</gene>
<evidence type="ECO:0000256" key="3">
    <source>
        <dbReference type="ARBA" id="ARBA00048488"/>
    </source>
</evidence>
<dbReference type="InterPro" id="IPR011057">
    <property type="entry name" value="Mss4-like_sf"/>
</dbReference>
<feature type="chain" id="PRO_5046536107" description="peptide-methionine (R)-S-oxide reductase" evidence="4">
    <location>
        <begin position="20"/>
        <end position="159"/>
    </location>
</feature>
<feature type="signal peptide" evidence="4">
    <location>
        <begin position="1"/>
        <end position="19"/>
    </location>
</feature>
<evidence type="ECO:0000313" key="6">
    <source>
        <dbReference type="EMBL" id="GGE44008.1"/>
    </source>
</evidence>
<keyword evidence="4" id="KW-0732">Signal</keyword>
<dbReference type="PANTHER" id="PTHR10173:SF52">
    <property type="entry name" value="METHIONINE-R-SULFOXIDE REDUCTASE B1"/>
    <property type="match status" value="1"/>
</dbReference>
<evidence type="ECO:0000256" key="2">
    <source>
        <dbReference type="ARBA" id="ARBA00023002"/>
    </source>
</evidence>
<dbReference type="PROSITE" id="PS51790">
    <property type="entry name" value="MSRB"/>
    <property type="match status" value="1"/>
</dbReference>
<accession>A0ABQ1SNE8</accession>
<organism evidence="6 7">
    <name type="scientific">Psychroflexus planctonicus</name>
    <dbReference type="NCBI Taxonomy" id="1526575"/>
    <lineage>
        <taxon>Bacteria</taxon>
        <taxon>Pseudomonadati</taxon>
        <taxon>Bacteroidota</taxon>
        <taxon>Flavobacteriia</taxon>
        <taxon>Flavobacteriales</taxon>
        <taxon>Flavobacteriaceae</taxon>
        <taxon>Psychroflexus</taxon>
    </lineage>
</organism>
<dbReference type="InterPro" id="IPR002579">
    <property type="entry name" value="Met_Sox_Rdtase_MsrB_dom"/>
</dbReference>
<comment type="caution">
    <text evidence="6">The sequence shown here is derived from an EMBL/GenBank/DDBJ whole genome shotgun (WGS) entry which is preliminary data.</text>
</comment>
<dbReference type="Pfam" id="PF01641">
    <property type="entry name" value="SelR"/>
    <property type="match status" value="1"/>
</dbReference>
<protein>
    <recommendedName>
        <fullName evidence="1">peptide-methionine (R)-S-oxide reductase</fullName>
        <ecNumber evidence="1">1.8.4.12</ecNumber>
    </recommendedName>
</protein>
<keyword evidence="2" id="KW-0560">Oxidoreductase</keyword>
<feature type="domain" description="MsrB" evidence="5">
    <location>
        <begin position="35"/>
        <end position="157"/>
    </location>
</feature>
<dbReference type="Gene3D" id="2.170.150.20">
    <property type="entry name" value="Peptide methionine sulfoxide reductase"/>
    <property type="match status" value="1"/>
</dbReference>
<dbReference type="SUPFAM" id="SSF51316">
    <property type="entry name" value="Mss4-like"/>
    <property type="match status" value="1"/>
</dbReference>
<dbReference type="EC" id="1.8.4.12" evidence="1"/>
<evidence type="ECO:0000313" key="7">
    <source>
        <dbReference type="Proteomes" id="UP000599179"/>
    </source>
</evidence>
<dbReference type="InterPro" id="IPR028427">
    <property type="entry name" value="Met_Sox_Rdtase_MsrB"/>
</dbReference>
<evidence type="ECO:0000259" key="5">
    <source>
        <dbReference type="PROSITE" id="PS51790"/>
    </source>
</evidence>